<dbReference type="SFLD" id="SFLDF00045">
    <property type="entry name" value="2-haloacid_dehalogenase"/>
    <property type="match status" value="1"/>
</dbReference>
<reference evidence="5" key="1">
    <citation type="submission" date="2016-02" db="EMBL/GenBank/DDBJ databases">
        <title>Dietzia cinnamea strain CD11_5 genome sequencing and assembly.</title>
        <authorList>
            <person name="Kaur G."/>
            <person name="Nair G.R."/>
            <person name="Mayilraj S."/>
        </authorList>
    </citation>
    <scope>NUCLEOTIDE SEQUENCE [LARGE SCALE GENOMIC DNA]</scope>
    <source>
        <strain evidence="5">CD10_2</strain>
    </source>
</reference>
<dbReference type="PANTHER" id="PTHR43316:SF3">
    <property type="entry name" value="HALOACID DEHALOGENASE, TYPE II (AFU_ORTHOLOGUE AFUA_2G07750)-RELATED"/>
    <property type="match status" value="1"/>
</dbReference>
<dbReference type="NCBIfam" id="TIGR01493">
    <property type="entry name" value="HAD-SF-IA-v2"/>
    <property type="match status" value="1"/>
</dbReference>
<dbReference type="GO" id="GO:0018784">
    <property type="term" value="F:(S)-2-haloacid dehalogenase activity"/>
    <property type="evidence" value="ECO:0007669"/>
    <property type="project" value="UniProtKB-UniRule"/>
</dbReference>
<sequence length="234" mass="26165">MQPIEGIVFDLYGTLYDVHSVVQACESAYPGQGEAISRLWRQKQLEYTWLSSLMGRYASFEQRTEEALRYTCKHLGLATDETTLRQLGQAYLHLAPHPDTTAALRRLKASGLPMAIASNGSHHSIEQVVSHSDMGWAFDHLISVETVKVFKPDNRVYSLAEQTMAIPRDRLLFVSSNSWDATGARHFGFPVCWVNRQGAVFDELGATPTREVRDLGEMSDWLVGADGKLTHPAD</sequence>
<dbReference type="InterPro" id="IPR036412">
    <property type="entry name" value="HAD-like_sf"/>
</dbReference>
<dbReference type="PRINTS" id="PR00413">
    <property type="entry name" value="HADHALOGNASE"/>
</dbReference>
<dbReference type="SFLD" id="SFLDG01129">
    <property type="entry name" value="C1.5:_HAD__Beta-PGM__Phosphata"/>
    <property type="match status" value="1"/>
</dbReference>
<name>A0AAP7FIK6_9PSED</name>
<proteinExistence type="inferred from homology"/>
<accession>A0AAP7FIK6</accession>
<evidence type="ECO:0000313" key="5">
    <source>
        <dbReference type="Proteomes" id="UP000077242"/>
    </source>
</evidence>
<comment type="similarity">
    <text evidence="1 3">Belongs to the HAD-like hydrolase superfamily. S-2-haloalkanoic acid dehalogenase family.</text>
</comment>
<dbReference type="SUPFAM" id="SSF56784">
    <property type="entry name" value="HAD-like"/>
    <property type="match status" value="1"/>
</dbReference>
<dbReference type="InterPro" id="IPR006439">
    <property type="entry name" value="HAD-SF_hydro_IA"/>
</dbReference>
<comment type="function">
    <text evidence="3">Catalyzes the hydrolytic dehalogenation of small (S)-2-haloalkanoic acids to yield the corresponding (R)-2-hydroxyalkanoic acids.</text>
</comment>
<evidence type="ECO:0000256" key="2">
    <source>
        <dbReference type="ARBA" id="ARBA00022801"/>
    </source>
</evidence>
<dbReference type="Gene3D" id="3.40.50.1000">
    <property type="entry name" value="HAD superfamily/HAD-like"/>
    <property type="match status" value="1"/>
</dbReference>
<evidence type="ECO:0000256" key="3">
    <source>
        <dbReference type="RuleBase" id="RU368077"/>
    </source>
</evidence>
<dbReference type="Gene3D" id="1.10.150.240">
    <property type="entry name" value="Putative phosphatase, domain 2"/>
    <property type="match status" value="1"/>
</dbReference>
<dbReference type="RefSeq" id="WP_063977568.1">
    <property type="nucleotide sequence ID" value="NZ_LSTU01000064.1"/>
</dbReference>
<dbReference type="EMBL" id="LSTU01000064">
    <property type="protein sequence ID" value="OAH44511.1"/>
    <property type="molecule type" value="Genomic_DNA"/>
</dbReference>
<dbReference type="InterPro" id="IPR023214">
    <property type="entry name" value="HAD_sf"/>
</dbReference>
<comment type="catalytic activity">
    <reaction evidence="3">
        <text>an (S)-2-haloacid + H2O = a (2R)-2-hydroxycarboxylate + a halide anion + H(+)</text>
        <dbReference type="Rhea" id="RHEA:11192"/>
        <dbReference type="ChEBI" id="CHEBI:15377"/>
        <dbReference type="ChEBI" id="CHEBI:15378"/>
        <dbReference type="ChEBI" id="CHEBI:16042"/>
        <dbReference type="ChEBI" id="CHEBI:58314"/>
        <dbReference type="ChEBI" id="CHEBI:137405"/>
        <dbReference type="EC" id="3.8.1.2"/>
    </reaction>
</comment>
<dbReference type="InterPro" id="IPR006328">
    <property type="entry name" value="2-HAD"/>
</dbReference>
<dbReference type="InterPro" id="IPR051540">
    <property type="entry name" value="S-2-haloacid_dehalogenase"/>
</dbReference>
<dbReference type="Proteomes" id="UP000077242">
    <property type="component" value="Unassembled WGS sequence"/>
</dbReference>
<gene>
    <name evidence="4" type="ORF">AYJ70_12345</name>
</gene>
<dbReference type="Pfam" id="PF00702">
    <property type="entry name" value="Hydrolase"/>
    <property type="match status" value="1"/>
</dbReference>
<dbReference type="EC" id="3.8.1.2" evidence="3"/>
<dbReference type="NCBIfam" id="TIGR01428">
    <property type="entry name" value="HAD_type_II"/>
    <property type="match status" value="1"/>
</dbReference>
<dbReference type="InterPro" id="IPR023198">
    <property type="entry name" value="PGP-like_dom2"/>
</dbReference>
<dbReference type="AlphaFoldDB" id="A0AAP7FIK6"/>
<evidence type="ECO:0000256" key="1">
    <source>
        <dbReference type="ARBA" id="ARBA00008106"/>
    </source>
</evidence>
<dbReference type="SFLD" id="SFLDG01135">
    <property type="entry name" value="C1.5.6:_HAD__Beta-PGM__Phospha"/>
    <property type="match status" value="1"/>
</dbReference>
<organism evidence="4 5">
    <name type="scientific">Pseudomonas monteilii</name>
    <dbReference type="NCBI Taxonomy" id="76759"/>
    <lineage>
        <taxon>Bacteria</taxon>
        <taxon>Pseudomonadati</taxon>
        <taxon>Pseudomonadota</taxon>
        <taxon>Gammaproteobacteria</taxon>
        <taxon>Pseudomonadales</taxon>
        <taxon>Pseudomonadaceae</taxon>
        <taxon>Pseudomonas</taxon>
    </lineage>
</organism>
<dbReference type="CDD" id="cd02588">
    <property type="entry name" value="HAD_L2-DEX"/>
    <property type="match status" value="1"/>
</dbReference>
<protein>
    <recommendedName>
        <fullName evidence="3">(S)-2-haloacid dehalogenase</fullName>
        <ecNumber evidence="3">3.8.1.2</ecNumber>
    </recommendedName>
    <alternativeName>
        <fullName evidence="3">2-haloalkanoic acid dehalogenase</fullName>
    </alternativeName>
    <alternativeName>
        <fullName evidence="3">Halocarboxylic acid halidohydrolase</fullName>
    </alternativeName>
    <alternativeName>
        <fullName evidence="3">L-2-haloacid dehalogenase</fullName>
    </alternativeName>
</protein>
<dbReference type="PANTHER" id="PTHR43316">
    <property type="entry name" value="HYDROLASE, HALOACID DELAHOGENASE-RELATED"/>
    <property type="match status" value="1"/>
</dbReference>
<evidence type="ECO:0000313" key="4">
    <source>
        <dbReference type="EMBL" id="OAH44511.1"/>
    </source>
</evidence>
<comment type="caution">
    <text evidence="4">The sequence shown here is derived from an EMBL/GenBank/DDBJ whole genome shotgun (WGS) entry which is preliminary data.</text>
</comment>
<dbReference type="SFLD" id="SFLDS00003">
    <property type="entry name" value="Haloacid_Dehalogenase"/>
    <property type="match status" value="1"/>
</dbReference>
<keyword evidence="2 3" id="KW-0378">Hydrolase</keyword>